<dbReference type="PANTHER" id="PTHR33207">
    <property type="entry name" value="F-BOX DOMAIN CONTAINING PROTEIN-RELATED"/>
    <property type="match status" value="1"/>
</dbReference>
<dbReference type="Proteomes" id="UP001341281">
    <property type="component" value="Chromosome 09"/>
</dbReference>
<evidence type="ECO:0000259" key="2">
    <source>
        <dbReference type="Pfam" id="PF12937"/>
    </source>
</evidence>
<evidence type="ECO:0000256" key="1">
    <source>
        <dbReference type="SAM" id="MobiDB-lite"/>
    </source>
</evidence>
<sequence>MSGKTRALPPPAPTPAAAVAPDRTASLSDRSLAEIFLLLRSPSTLARAACVCRRWRRVASSPAFLRLFRRRHPPSLLSFFVCNDGFTVKRVDGGLVGEIVNPTFLATTNPAAPPGLAGAVARCARFSLASLPDVDQWALADTRDGLLLLCSRFSSYDRLQIPREFVVCDPVTGRSALVSGAPVFEVDGESAYLGAALLLADHAADAGGHLCLDFEVVVVTYFMWGPRLLIFSSRTGAWTVHPYADIGGGRRIMPMLGSVGEDMHANGCVYWVIDDEKHEAGPYLLALDARAKAFSTIKLLSGMRARYEGNMRVVRTDGGELRLVALADGGLVLDFWRLDRSRSSRGRWVREARRELAYAQGWSSFWMRRGDAGP</sequence>
<reference evidence="3 4" key="1">
    <citation type="submission" date="2024-02" db="EMBL/GenBank/DDBJ databases">
        <title>High-quality chromosome-scale genome assembly of Pensacola bahiagrass (Paspalum notatum Flugge var. saurae).</title>
        <authorList>
            <person name="Vega J.M."/>
            <person name="Podio M."/>
            <person name="Orjuela J."/>
            <person name="Siena L.A."/>
            <person name="Pessino S.C."/>
            <person name="Combes M.C."/>
            <person name="Mariac C."/>
            <person name="Albertini E."/>
            <person name="Pupilli F."/>
            <person name="Ortiz J.P.A."/>
            <person name="Leblanc O."/>
        </authorList>
    </citation>
    <scope>NUCLEOTIDE SEQUENCE [LARGE SCALE GENOMIC DNA]</scope>
    <source>
        <strain evidence="3">R1</strain>
        <tissue evidence="3">Leaf</tissue>
    </source>
</reference>
<dbReference type="InterPro" id="IPR001810">
    <property type="entry name" value="F-box_dom"/>
</dbReference>
<dbReference type="InterPro" id="IPR036047">
    <property type="entry name" value="F-box-like_dom_sf"/>
</dbReference>
<feature type="domain" description="F-box" evidence="2">
    <location>
        <begin position="32"/>
        <end position="63"/>
    </location>
</feature>
<evidence type="ECO:0000313" key="4">
    <source>
        <dbReference type="Proteomes" id="UP001341281"/>
    </source>
</evidence>
<evidence type="ECO:0000313" key="3">
    <source>
        <dbReference type="EMBL" id="WVZ94864.1"/>
    </source>
</evidence>
<accession>A0AAQ3UNR0</accession>
<proteinExistence type="predicted"/>
<dbReference type="AlphaFoldDB" id="A0AAQ3UNR0"/>
<gene>
    <name evidence="3" type="ORF">U9M48_040701</name>
</gene>
<dbReference type="SUPFAM" id="SSF81383">
    <property type="entry name" value="F-box domain"/>
    <property type="match status" value="1"/>
</dbReference>
<feature type="region of interest" description="Disordered" evidence="1">
    <location>
        <begin position="1"/>
        <end position="22"/>
    </location>
</feature>
<name>A0AAQ3UNR0_PASNO</name>
<dbReference type="Pfam" id="PF12937">
    <property type="entry name" value="F-box-like"/>
    <property type="match status" value="1"/>
</dbReference>
<keyword evidence="4" id="KW-1185">Reference proteome</keyword>
<protein>
    <recommendedName>
        <fullName evidence="2">F-box domain-containing protein</fullName>
    </recommendedName>
</protein>
<organism evidence="3 4">
    <name type="scientific">Paspalum notatum var. saurae</name>
    <dbReference type="NCBI Taxonomy" id="547442"/>
    <lineage>
        <taxon>Eukaryota</taxon>
        <taxon>Viridiplantae</taxon>
        <taxon>Streptophyta</taxon>
        <taxon>Embryophyta</taxon>
        <taxon>Tracheophyta</taxon>
        <taxon>Spermatophyta</taxon>
        <taxon>Magnoliopsida</taxon>
        <taxon>Liliopsida</taxon>
        <taxon>Poales</taxon>
        <taxon>Poaceae</taxon>
        <taxon>PACMAD clade</taxon>
        <taxon>Panicoideae</taxon>
        <taxon>Andropogonodae</taxon>
        <taxon>Paspaleae</taxon>
        <taxon>Paspalinae</taxon>
        <taxon>Paspalum</taxon>
    </lineage>
</organism>
<dbReference type="EMBL" id="CP144753">
    <property type="protein sequence ID" value="WVZ94864.1"/>
    <property type="molecule type" value="Genomic_DNA"/>
</dbReference>
<dbReference type="Gene3D" id="1.20.1280.50">
    <property type="match status" value="1"/>
</dbReference>